<dbReference type="RefSeq" id="WP_316426292.1">
    <property type="nucleotide sequence ID" value="NZ_CP130144.1"/>
</dbReference>
<evidence type="ECO:0000256" key="2">
    <source>
        <dbReference type="SAM" id="Coils"/>
    </source>
</evidence>
<evidence type="ECO:0000256" key="1">
    <source>
        <dbReference type="PROSITE-ProRule" id="PRU00339"/>
    </source>
</evidence>
<proteinExistence type="predicted"/>
<dbReference type="Pfam" id="PF13424">
    <property type="entry name" value="TPR_12"/>
    <property type="match status" value="2"/>
</dbReference>
<dbReference type="SMART" id="SM00028">
    <property type="entry name" value="TPR"/>
    <property type="match status" value="3"/>
</dbReference>
<feature type="coiled-coil region" evidence="2">
    <location>
        <begin position="244"/>
        <end position="289"/>
    </location>
</feature>
<dbReference type="SUPFAM" id="SSF48452">
    <property type="entry name" value="TPR-like"/>
    <property type="match status" value="1"/>
</dbReference>
<name>A0AA96WTX6_LEPBY</name>
<dbReference type="PANTHER" id="PTHR10098:SF108">
    <property type="entry name" value="TETRATRICOPEPTIDE REPEAT PROTEIN 28"/>
    <property type="match status" value="1"/>
</dbReference>
<accession>A0AA96WTX6</accession>
<dbReference type="AlphaFoldDB" id="A0AA96WTX6"/>
<dbReference type="InterPro" id="IPR019734">
    <property type="entry name" value="TPR_rpt"/>
</dbReference>
<dbReference type="InterPro" id="IPR024983">
    <property type="entry name" value="CHAT_dom"/>
</dbReference>
<reference evidence="4" key="2">
    <citation type="submission" date="2023-07" db="EMBL/GenBank/DDBJ databases">
        <authorList>
            <person name="Bai X.-H."/>
            <person name="Wang H.-H."/>
            <person name="Wang J."/>
            <person name="Ma M.-Y."/>
            <person name="Hu H.-H."/>
            <person name="Song Z.-L."/>
            <person name="Ma H.-G."/>
            <person name="Fan Y."/>
            <person name="Du C.-Y."/>
            <person name="Xu J.-C."/>
        </authorList>
    </citation>
    <scope>NUCLEOTIDE SEQUENCE</scope>
    <source>
        <strain evidence="4">CZ1</strain>
    </source>
</reference>
<feature type="repeat" description="TPR" evidence="1">
    <location>
        <begin position="35"/>
        <end position="68"/>
    </location>
</feature>
<sequence>MGGVYSDLGEQQKALEYYNQSLPLWRAVGDRSGEATTLTNMGVVYSDLGEKQKALEYYNQSLPLWRAVGDRSGEATTLTNIGLVYSDLGEKQKALEYYNQSLPLWRAVGDRSGEATTLNNVAVGLVSQQQPELAIALFKQSVNVYESIRQDNRKLPKELRKSYAKSISRTYQDLADLLIKQGRLPEAQAVLELLRIKELNTYTRDSRIPSNGISFTPAEQKALDEVLRQYSTAAEFARQLSDCAEKKCSNLAQLERQRDQINDTITAMLDRLRTTLKDQAKDISKLNTKEYTEAAEKIVNAQSGTVLIYPVITETKTQFLLAFKAGVGDQAPVTYKAIDGATIGSDTLFKTANDLRKALADPTSDLKTLQATSQKLYTWLIKPLEAEISSPSIKHLVFVGDRATRHIPFAALYDGKEYLINKPYTLTTVLSASTTRDPSEPQPKAPSVLAVGATEFRTASPLPYVKPEIFSIVQTPDNKQGIFSGLQYLNDQFSFDRLRDSLKGHNFLHIATHGNLDPFNIDNSYLLTSSGERITKREIQRLRDYGLKGVHMVILSACDTGTGGRNSDNLEIAGISHYFMEGGAKSVIASLWKVSDPATALFMKELYKHLKAGKTKAQAIQQVQKDFIQSKLTVKDAPPRSLAAVPDTTKATTTVNFAHPYYWSPFILIGNNL</sequence>
<keyword evidence="2" id="KW-0175">Coiled coil</keyword>
<dbReference type="EMBL" id="CP130144">
    <property type="protein sequence ID" value="WNZ44104.1"/>
    <property type="molecule type" value="Genomic_DNA"/>
</dbReference>
<dbReference type="PANTHER" id="PTHR10098">
    <property type="entry name" value="RAPSYN-RELATED"/>
    <property type="match status" value="1"/>
</dbReference>
<feature type="domain" description="CHAT" evidence="3">
    <location>
        <begin position="370"/>
        <end position="671"/>
    </location>
</feature>
<organism evidence="4">
    <name type="scientific">Leptolyngbya boryana CZ1</name>
    <dbReference type="NCBI Taxonomy" id="3060204"/>
    <lineage>
        <taxon>Bacteria</taxon>
        <taxon>Bacillati</taxon>
        <taxon>Cyanobacteriota</taxon>
        <taxon>Cyanophyceae</taxon>
        <taxon>Leptolyngbyales</taxon>
        <taxon>Leptolyngbyaceae</taxon>
        <taxon>Leptolyngbya group</taxon>
        <taxon>Leptolyngbya</taxon>
    </lineage>
</organism>
<feature type="repeat" description="TPR" evidence="1">
    <location>
        <begin position="75"/>
        <end position="108"/>
    </location>
</feature>
<dbReference type="Gene3D" id="1.25.40.10">
    <property type="entry name" value="Tetratricopeptide repeat domain"/>
    <property type="match status" value="1"/>
</dbReference>
<evidence type="ECO:0000313" key="4">
    <source>
        <dbReference type="EMBL" id="WNZ44104.1"/>
    </source>
</evidence>
<keyword evidence="1" id="KW-0802">TPR repeat</keyword>
<dbReference type="PROSITE" id="PS50005">
    <property type="entry name" value="TPR"/>
    <property type="match status" value="2"/>
</dbReference>
<dbReference type="InterPro" id="IPR011990">
    <property type="entry name" value="TPR-like_helical_dom_sf"/>
</dbReference>
<gene>
    <name evidence="4" type="ORF">Q2T42_19940</name>
</gene>
<protein>
    <submittedName>
        <fullName evidence="4">CHAT domain-containing protein</fullName>
    </submittedName>
</protein>
<evidence type="ECO:0000259" key="3">
    <source>
        <dbReference type="Pfam" id="PF12770"/>
    </source>
</evidence>
<reference evidence="4" key="1">
    <citation type="journal article" date="2023" name="Plants (Basel)">
        <title>Genomic Analysis of Leptolyngbya boryana CZ1 Reveals Efficient Carbon Fixation Modules.</title>
        <authorList>
            <person name="Bai X."/>
            <person name="Wang H."/>
            <person name="Cheng W."/>
            <person name="Wang J."/>
            <person name="Ma M."/>
            <person name="Hu H."/>
            <person name="Song Z."/>
            <person name="Ma H."/>
            <person name="Fan Y."/>
            <person name="Du C."/>
            <person name="Xu J."/>
        </authorList>
    </citation>
    <scope>NUCLEOTIDE SEQUENCE</scope>
    <source>
        <strain evidence="4">CZ1</strain>
    </source>
</reference>
<dbReference type="Pfam" id="PF12770">
    <property type="entry name" value="CHAT"/>
    <property type="match status" value="1"/>
</dbReference>